<feature type="domain" description="CST complex subunit Stn1 N-terminal" evidence="6">
    <location>
        <begin position="46"/>
        <end position="89"/>
    </location>
</feature>
<feature type="region of interest" description="Disordered" evidence="5">
    <location>
        <begin position="104"/>
        <end position="137"/>
    </location>
</feature>
<evidence type="ECO:0000259" key="6">
    <source>
        <dbReference type="Pfam" id="PF10451"/>
    </source>
</evidence>
<reference evidence="7" key="1">
    <citation type="journal article" date="2020" name="Front. Microbiol.">
        <title>Gene regulatory networks of Penicillium echinulatum 2HH and Penicillium oxalicum 114-2 inferred by a computational biology approach.</title>
        <authorList>
            <person name="Lenz A.R."/>
            <person name="Galan-Vasquez E."/>
            <person name="Balbinot E."/>
            <person name="De Abreu F.P."/>
            <person name="De Oliveira N.S."/>
            <person name="Da Rosa L.O."/>
            <person name="De Avila E Silva S."/>
            <person name="Camassola M."/>
            <person name="Dillon A.J.P."/>
            <person name="Perez-Rueda E."/>
        </authorList>
    </citation>
    <scope>NUCLEOTIDE SEQUENCE</scope>
    <source>
        <strain evidence="7">S1M29</strain>
    </source>
</reference>
<comment type="caution">
    <text evidence="7">The sequence shown here is derived from an EMBL/GenBank/DDBJ whole genome shotgun (WGS) entry which is preliminary data.</text>
</comment>
<evidence type="ECO:0000256" key="5">
    <source>
        <dbReference type="SAM" id="MobiDB-lite"/>
    </source>
</evidence>
<keyword evidence="2" id="KW-0158">Chromosome</keyword>
<feature type="compositionally biased region" description="Polar residues" evidence="5">
    <location>
        <begin position="111"/>
        <end position="137"/>
    </location>
</feature>
<evidence type="ECO:0000256" key="1">
    <source>
        <dbReference type="ARBA" id="ARBA00004574"/>
    </source>
</evidence>
<dbReference type="OrthoDB" id="77828at2759"/>
<dbReference type="Pfam" id="PF10451">
    <property type="entry name" value="Stn1"/>
    <property type="match status" value="2"/>
</dbReference>
<gene>
    <name evidence="7" type="ORF">PECM_002603</name>
</gene>
<dbReference type="InterPro" id="IPR012340">
    <property type="entry name" value="NA-bd_OB-fold"/>
</dbReference>
<dbReference type="Proteomes" id="UP000631181">
    <property type="component" value="Unassembled WGS sequence"/>
</dbReference>
<accession>A0A8J8W7L2</accession>
<dbReference type="EMBL" id="WIWV01000017">
    <property type="protein sequence ID" value="KAF7718227.1"/>
    <property type="molecule type" value="Genomic_DNA"/>
</dbReference>
<proteinExistence type="predicted"/>
<evidence type="ECO:0000256" key="3">
    <source>
        <dbReference type="ARBA" id="ARBA00022895"/>
    </source>
</evidence>
<dbReference type="GO" id="GO:0000781">
    <property type="term" value="C:chromosome, telomeric region"/>
    <property type="evidence" value="ECO:0007669"/>
    <property type="project" value="UniProtKB-SubCell"/>
</dbReference>
<evidence type="ECO:0000313" key="7">
    <source>
        <dbReference type="EMBL" id="KAF7718227.1"/>
    </source>
</evidence>
<dbReference type="InterPro" id="IPR018856">
    <property type="entry name" value="Stn1_N"/>
</dbReference>
<dbReference type="SUPFAM" id="SSF50249">
    <property type="entry name" value="Nucleic acid-binding proteins"/>
    <property type="match status" value="1"/>
</dbReference>
<evidence type="ECO:0000256" key="2">
    <source>
        <dbReference type="ARBA" id="ARBA00022454"/>
    </source>
</evidence>
<keyword evidence="4" id="KW-0175">Coiled coil</keyword>
<dbReference type="AlphaFoldDB" id="A0A8J8W7L2"/>
<evidence type="ECO:0000256" key="4">
    <source>
        <dbReference type="SAM" id="Coils"/>
    </source>
</evidence>
<keyword evidence="3" id="KW-0779">Telomere</keyword>
<dbReference type="Gene3D" id="2.40.50.140">
    <property type="entry name" value="Nucleic acid-binding proteins"/>
    <property type="match status" value="1"/>
</dbReference>
<comment type="subcellular location">
    <subcellularLocation>
        <location evidence="1">Chromosome</location>
        <location evidence="1">Telomere</location>
    </subcellularLocation>
</comment>
<protein>
    <submittedName>
        <fullName evidence="7">Telomere regulation Stn1-like protein</fullName>
    </submittedName>
</protein>
<feature type="coiled-coil region" evidence="4">
    <location>
        <begin position="226"/>
        <end position="271"/>
    </location>
</feature>
<organism evidence="7 8">
    <name type="scientific">Penicillium ucsense</name>
    <dbReference type="NCBI Taxonomy" id="2839758"/>
    <lineage>
        <taxon>Eukaryota</taxon>
        <taxon>Fungi</taxon>
        <taxon>Dikarya</taxon>
        <taxon>Ascomycota</taxon>
        <taxon>Pezizomycotina</taxon>
        <taxon>Eurotiomycetes</taxon>
        <taxon>Eurotiomycetidae</taxon>
        <taxon>Eurotiales</taxon>
        <taxon>Aspergillaceae</taxon>
        <taxon>Penicillium</taxon>
    </lineage>
</organism>
<evidence type="ECO:0000313" key="8">
    <source>
        <dbReference type="Proteomes" id="UP000631181"/>
    </source>
</evidence>
<feature type="domain" description="CST complex subunit Stn1 N-terminal" evidence="6">
    <location>
        <begin position="157"/>
        <end position="230"/>
    </location>
</feature>
<sequence>METTYNADLVFYPAFCFKVSPTHFAWVKMAAADVQRLHRPRSYNGQSIFFYKNHPIRFVCVVGVIIARTDITRRTILTLDDSSGATLEICVLHADPKTRDNARARMETTHDQPSTPNINGPHQTPVTSGSGPSSMTQVQTHTMRPEHVSATDGTILDISSLQPGMSVKVKGTLSQFRSTMQLNLERFTLVRDTNAEMQFVDQRLRFLVEVLAVPWTLSPEEIEQCRADAERGEVKALEQRERAERRVKRQAEREERDYYHIQKRYEREERKRAKEALLSREDGAKLMRDIQWRKALASNDAGHSR</sequence>
<keyword evidence="8" id="KW-1185">Reference proteome</keyword>
<name>A0A8J8W7L2_9EURO</name>